<feature type="transmembrane region" description="Helical" evidence="2">
    <location>
        <begin position="17"/>
        <end position="37"/>
    </location>
</feature>
<reference evidence="3 4" key="1">
    <citation type="journal article" date="2020" name="G3 (Bethesda)">
        <title>Improved Reference Genome for Cyclotella cryptica CCMP332, a Model for Cell Wall Morphogenesis, Salinity Adaptation, and Lipid Production in Diatoms (Bacillariophyta).</title>
        <authorList>
            <person name="Roberts W.R."/>
            <person name="Downey K.M."/>
            <person name="Ruck E.C."/>
            <person name="Traller J.C."/>
            <person name="Alverson A.J."/>
        </authorList>
    </citation>
    <scope>NUCLEOTIDE SEQUENCE [LARGE SCALE GENOMIC DNA]</scope>
    <source>
        <strain evidence="3 4">CCMP332</strain>
    </source>
</reference>
<keyword evidence="2" id="KW-0472">Membrane</keyword>
<keyword evidence="2" id="KW-0812">Transmembrane</keyword>
<evidence type="ECO:0000313" key="4">
    <source>
        <dbReference type="Proteomes" id="UP001516023"/>
    </source>
</evidence>
<proteinExistence type="predicted"/>
<dbReference type="AlphaFoldDB" id="A0ABD3PWH1"/>
<evidence type="ECO:0000256" key="2">
    <source>
        <dbReference type="SAM" id="Phobius"/>
    </source>
</evidence>
<dbReference type="InterPro" id="IPR019546">
    <property type="entry name" value="TAT_signal_bac_arc"/>
</dbReference>
<accession>A0ABD3PWH1</accession>
<gene>
    <name evidence="3" type="ORF">HJC23_003958</name>
</gene>
<dbReference type="Proteomes" id="UP001516023">
    <property type="component" value="Unassembled WGS sequence"/>
</dbReference>
<dbReference type="EMBL" id="JABMIG020000111">
    <property type="protein sequence ID" value="KAL3791701.1"/>
    <property type="molecule type" value="Genomic_DNA"/>
</dbReference>
<feature type="region of interest" description="Disordered" evidence="1">
    <location>
        <begin position="128"/>
        <end position="151"/>
    </location>
</feature>
<feature type="compositionally biased region" description="Polar residues" evidence="1">
    <location>
        <begin position="135"/>
        <end position="145"/>
    </location>
</feature>
<comment type="caution">
    <text evidence="3">The sequence shown here is derived from an EMBL/GenBank/DDBJ whole genome shotgun (WGS) entry which is preliminary data.</text>
</comment>
<sequence>MICTVVGIRIKILFGNLFYLMSFFATIATVSAYTIPLTRRGFISKSKAVSLVLGGTIAYPLPRPANALEKRNEALCATGFFTNIAQYKCTEIGDISGDGKAKQLSRDEEASADSLMGKLGLDQSTSFSTLSASSEDNVSTVGAQSDTDERK</sequence>
<keyword evidence="4" id="KW-1185">Reference proteome</keyword>
<dbReference type="NCBIfam" id="TIGR01409">
    <property type="entry name" value="TAT_signal_seq"/>
    <property type="match status" value="1"/>
</dbReference>
<name>A0ABD3PWH1_9STRA</name>
<protein>
    <submittedName>
        <fullName evidence="3">Uncharacterized protein</fullName>
    </submittedName>
</protein>
<evidence type="ECO:0000256" key="1">
    <source>
        <dbReference type="SAM" id="MobiDB-lite"/>
    </source>
</evidence>
<organism evidence="3 4">
    <name type="scientific">Cyclotella cryptica</name>
    <dbReference type="NCBI Taxonomy" id="29204"/>
    <lineage>
        <taxon>Eukaryota</taxon>
        <taxon>Sar</taxon>
        <taxon>Stramenopiles</taxon>
        <taxon>Ochrophyta</taxon>
        <taxon>Bacillariophyta</taxon>
        <taxon>Coscinodiscophyceae</taxon>
        <taxon>Thalassiosirophycidae</taxon>
        <taxon>Stephanodiscales</taxon>
        <taxon>Stephanodiscaceae</taxon>
        <taxon>Cyclotella</taxon>
    </lineage>
</organism>
<keyword evidence="2" id="KW-1133">Transmembrane helix</keyword>
<evidence type="ECO:0000313" key="3">
    <source>
        <dbReference type="EMBL" id="KAL3791701.1"/>
    </source>
</evidence>